<dbReference type="InterPro" id="IPR001623">
    <property type="entry name" value="DnaJ_domain"/>
</dbReference>
<dbReference type="PANTHER" id="PTHR45090">
    <property type="entry name" value="CHAPERONE PROTEIN DNAJ 20 CHLOROPLASTIC"/>
    <property type="match status" value="1"/>
</dbReference>
<feature type="compositionally biased region" description="Low complexity" evidence="1">
    <location>
        <begin position="391"/>
        <end position="400"/>
    </location>
</feature>
<evidence type="ECO:0000313" key="4">
    <source>
        <dbReference type="Proteomes" id="UP000652761"/>
    </source>
</evidence>
<feature type="region of interest" description="Disordered" evidence="1">
    <location>
        <begin position="358"/>
        <end position="419"/>
    </location>
</feature>
<dbReference type="InterPro" id="IPR053232">
    <property type="entry name" value="DnaJ_C/III_chloroplastic"/>
</dbReference>
<dbReference type="SMART" id="SM00271">
    <property type="entry name" value="DnaJ"/>
    <property type="match status" value="1"/>
</dbReference>
<proteinExistence type="predicted"/>
<keyword evidence="4" id="KW-1185">Reference proteome</keyword>
<feature type="region of interest" description="Disordered" evidence="1">
    <location>
        <begin position="473"/>
        <end position="511"/>
    </location>
</feature>
<dbReference type="CDD" id="cd06257">
    <property type="entry name" value="DnaJ"/>
    <property type="match status" value="1"/>
</dbReference>
<feature type="compositionally biased region" description="Basic and acidic residues" evidence="1">
    <location>
        <begin position="371"/>
        <end position="380"/>
    </location>
</feature>
<dbReference type="OrthoDB" id="445556at2759"/>
<accession>A0A843VUW7</accession>
<dbReference type="EMBL" id="NMUH01002397">
    <property type="protein sequence ID" value="MQL99715.1"/>
    <property type="molecule type" value="Genomic_DNA"/>
</dbReference>
<evidence type="ECO:0000259" key="2">
    <source>
        <dbReference type="PROSITE" id="PS50076"/>
    </source>
</evidence>
<dbReference type="GO" id="GO:0009507">
    <property type="term" value="C:chloroplast"/>
    <property type="evidence" value="ECO:0007669"/>
    <property type="project" value="TreeGrafter"/>
</dbReference>
<feature type="domain" description="J" evidence="2">
    <location>
        <begin position="97"/>
        <end position="165"/>
    </location>
</feature>
<dbReference type="InterPro" id="IPR018253">
    <property type="entry name" value="DnaJ_domain_CS"/>
</dbReference>
<dbReference type="PROSITE" id="PS50076">
    <property type="entry name" value="DNAJ_2"/>
    <property type="match status" value="1"/>
</dbReference>
<dbReference type="Pfam" id="PF00226">
    <property type="entry name" value="DnaJ"/>
    <property type="match status" value="1"/>
</dbReference>
<gene>
    <name evidence="3" type="ORF">Taro_032443</name>
</gene>
<dbReference type="PROSITE" id="PS00636">
    <property type="entry name" value="DNAJ_1"/>
    <property type="match status" value="1"/>
</dbReference>
<evidence type="ECO:0000256" key="1">
    <source>
        <dbReference type="SAM" id="MobiDB-lite"/>
    </source>
</evidence>
<dbReference type="GO" id="GO:0005783">
    <property type="term" value="C:endoplasmic reticulum"/>
    <property type="evidence" value="ECO:0007669"/>
    <property type="project" value="UniProtKB-ARBA"/>
</dbReference>
<dbReference type="PRINTS" id="PR00625">
    <property type="entry name" value="JDOMAIN"/>
</dbReference>
<organism evidence="3 4">
    <name type="scientific">Colocasia esculenta</name>
    <name type="common">Wild taro</name>
    <name type="synonym">Arum esculentum</name>
    <dbReference type="NCBI Taxonomy" id="4460"/>
    <lineage>
        <taxon>Eukaryota</taxon>
        <taxon>Viridiplantae</taxon>
        <taxon>Streptophyta</taxon>
        <taxon>Embryophyta</taxon>
        <taxon>Tracheophyta</taxon>
        <taxon>Spermatophyta</taxon>
        <taxon>Magnoliopsida</taxon>
        <taxon>Liliopsida</taxon>
        <taxon>Araceae</taxon>
        <taxon>Aroideae</taxon>
        <taxon>Colocasieae</taxon>
        <taxon>Colocasia</taxon>
    </lineage>
</organism>
<evidence type="ECO:0000313" key="3">
    <source>
        <dbReference type="EMBL" id="MQL99715.1"/>
    </source>
</evidence>
<dbReference type="AlphaFoldDB" id="A0A843VUW7"/>
<sequence>MSVGVIAGSSSGISTTVKAELHHFPISTKAAAAAAARAGGGGLSLAPVKSVRFAPRRGCGSLRSAPSPPAFSSSSFRARATVEDGVVEEAAGAGRKSFYDLLGIPQGGSSAEIKRAYKEMARRYHPDVCPSPDRTDEYTRRFIEVQEAYETLSDPGRRARYDRDLARGLHLAFSARRRSHRCYHDEMGEDYTHKPFAEPSLDGSSVNGCFADSKATHGSFGLRRDLGEGKTDLFPLGNKRCNKSTIEGIKPTTMQGIGSIKLDTMRGGNLILVGDSKSANVGSSGSATTSVEGIKSHTPQGRVYSVNKVFVEALLNRGNIKAMRQNASGSHLKLLLFLLMLATPTPPVLCVVTRAHARANPQHQRTVMPRYEGKKRREETSSEPPPPDPPSGAVVAAAEPAARHRHHRKPPSPPSSQSPQLAAALLFLSLASPCTSEEEEGATWFLESSRKAEGLAKSCKSRSSDKCCASEIAERSGRLGESDPADPDSGRVGPVEPADSNGVWPTLGRPE</sequence>
<comment type="caution">
    <text evidence="3">The sequence shown here is derived from an EMBL/GenBank/DDBJ whole genome shotgun (WGS) entry which is preliminary data.</text>
</comment>
<reference evidence="3" key="1">
    <citation type="submission" date="2017-07" db="EMBL/GenBank/DDBJ databases">
        <title>Taro Niue Genome Assembly and Annotation.</title>
        <authorList>
            <person name="Atibalentja N."/>
            <person name="Keating K."/>
            <person name="Fields C.J."/>
        </authorList>
    </citation>
    <scope>NUCLEOTIDE SEQUENCE</scope>
    <source>
        <strain evidence="3">Niue_2</strain>
        <tissue evidence="3">Leaf</tissue>
    </source>
</reference>
<protein>
    <recommendedName>
        <fullName evidence="2">J domain-containing protein</fullName>
    </recommendedName>
</protein>
<dbReference type="PANTHER" id="PTHR45090:SF4">
    <property type="entry name" value="J DOMAIN-CONTAINING PROTEIN"/>
    <property type="match status" value="1"/>
</dbReference>
<dbReference type="Proteomes" id="UP000652761">
    <property type="component" value="Unassembled WGS sequence"/>
</dbReference>
<name>A0A843VUW7_COLES</name>
<dbReference type="Gene3D" id="1.10.287.110">
    <property type="entry name" value="DnaJ domain"/>
    <property type="match status" value="1"/>
</dbReference>
<dbReference type="SUPFAM" id="SSF46565">
    <property type="entry name" value="Chaperone J-domain"/>
    <property type="match status" value="1"/>
</dbReference>
<dbReference type="InterPro" id="IPR036869">
    <property type="entry name" value="J_dom_sf"/>
</dbReference>